<name>A0A8T0E761_ARGBR</name>
<dbReference type="GO" id="GO:0000712">
    <property type="term" value="P:resolution of meiotic recombination intermediates"/>
    <property type="evidence" value="ECO:0007669"/>
    <property type="project" value="InterPro"/>
</dbReference>
<proteinExistence type="predicted"/>
<dbReference type="GO" id="GO:0016887">
    <property type="term" value="F:ATP hydrolysis activity"/>
    <property type="evidence" value="ECO:0007669"/>
    <property type="project" value="InterPro"/>
</dbReference>
<sequence length="863" mass="99899">MTKIVLIYEANAVPFLQSLLQSDTFKFPLKFTIADISPCKTCFLLNQEVKQCRDYNISLLKEKGQKQDYYSQLLAFHGLLKSFECFIHFDVQLAISNLLEFEERHLALLKNCYDSIAKTFKSEMNKCAEINYIHPKLREMAKFLKEKLSLVKETGHIFKVMIIIKKYLNELYKKFESVLKEEMCNIKTFLIPESVFLHENTLMFKSSEDTVFFVSPSSLAKNIPWKDLIFIIEFQHDNNSCWKHICSEKNVFHAFVQVADLPLKTLDEIQKLKNTDKASVYSVQDTVRSLIVSGSITSQYQLLYLLESRLNLSICIRQYKEILPHLHFADVAINEKSALIFVSNVSFSEDNFPETLLEKVSFLLLKYEICWIIVQEYKENLITLKHMKSNENFWKFFLLIEDLCQNSTTHKVKMLHAQSIEETLDLIKNILMRNLNNYPISFTSQISKEETFLISFPSLNPYVVQHMISECSLYEILNFTLDELLQKWCFISERFFKCFHSAVHKVLSVESDASDESLVSTPDSDHELNFESNSEFKLKPNYHKNLNDSQDFEDLEEANDNEYFLNSKFANGDEDGDYHQLRGSKKANEQFGSDKSLQELDLDYMSLKLSHEYDGYNDYLSGDGSSFNRTGYSIDKCAIVTPRKNRYQENDYSYNFESLNSQFASSNRDNDCNKFSMNARDMLENSTIATIGREPFSSSISKVPNSQNGNKSPLDLEKFMYIPKKRPFLVEDSSPNNDCVSSPALKKSCRIQKGMISKIVSKKDLAYPSTFNSQDTVFCESGNVRKAKVSPFMKSGHCFEDPDTKFVVKSNLRNDADIYFEQQQSEWPDSSLTMKSIPMTPAVRKLGYEKMPGVKGQTRLVFH</sequence>
<dbReference type="InterPro" id="IPR039991">
    <property type="entry name" value="SHOC1"/>
</dbReference>
<evidence type="ECO:0000313" key="2">
    <source>
        <dbReference type="Proteomes" id="UP000807504"/>
    </source>
</evidence>
<organism evidence="1 2">
    <name type="scientific">Argiope bruennichi</name>
    <name type="common">Wasp spider</name>
    <name type="synonym">Aranea bruennichi</name>
    <dbReference type="NCBI Taxonomy" id="94029"/>
    <lineage>
        <taxon>Eukaryota</taxon>
        <taxon>Metazoa</taxon>
        <taxon>Ecdysozoa</taxon>
        <taxon>Arthropoda</taxon>
        <taxon>Chelicerata</taxon>
        <taxon>Arachnida</taxon>
        <taxon>Araneae</taxon>
        <taxon>Araneomorphae</taxon>
        <taxon>Entelegynae</taxon>
        <taxon>Araneoidea</taxon>
        <taxon>Araneidae</taxon>
        <taxon>Argiope</taxon>
    </lineage>
</organism>
<dbReference type="PANTHER" id="PTHR35668:SF1">
    <property type="entry name" value="PROTEIN SHORTAGE IN CHIASMATA 1 ORTHOLOG"/>
    <property type="match status" value="1"/>
</dbReference>
<dbReference type="PANTHER" id="PTHR35668">
    <property type="entry name" value="PROTEIN SHORTAGE IN CHIASMATA 1 ORTHOLOG"/>
    <property type="match status" value="1"/>
</dbReference>
<keyword evidence="2" id="KW-1185">Reference proteome</keyword>
<dbReference type="EMBL" id="JABXBU010002230">
    <property type="protein sequence ID" value="KAF8767334.1"/>
    <property type="molecule type" value="Genomic_DNA"/>
</dbReference>
<dbReference type="AlphaFoldDB" id="A0A8T0E761"/>
<dbReference type="GO" id="GO:0003697">
    <property type="term" value="F:single-stranded DNA binding"/>
    <property type="evidence" value="ECO:0007669"/>
    <property type="project" value="TreeGrafter"/>
</dbReference>
<dbReference type="GO" id="GO:0000794">
    <property type="term" value="C:condensed nuclear chromosome"/>
    <property type="evidence" value="ECO:0007669"/>
    <property type="project" value="InterPro"/>
</dbReference>
<gene>
    <name evidence="1" type="ORF">HNY73_020314</name>
</gene>
<reference evidence="1" key="2">
    <citation type="submission" date="2020-06" db="EMBL/GenBank/DDBJ databases">
        <authorList>
            <person name="Sheffer M."/>
        </authorList>
    </citation>
    <scope>NUCLEOTIDE SEQUENCE</scope>
</reference>
<dbReference type="Proteomes" id="UP000807504">
    <property type="component" value="Unassembled WGS sequence"/>
</dbReference>
<reference evidence="1" key="1">
    <citation type="journal article" date="2020" name="bioRxiv">
        <title>Chromosome-level reference genome of the European wasp spider Argiope bruennichi: a resource for studies on range expansion and evolutionary adaptation.</title>
        <authorList>
            <person name="Sheffer M.M."/>
            <person name="Hoppe A."/>
            <person name="Krehenwinkel H."/>
            <person name="Uhl G."/>
            <person name="Kuss A.W."/>
            <person name="Jensen L."/>
            <person name="Jensen C."/>
            <person name="Gillespie R.G."/>
            <person name="Hoff K.J."/>
            <person name="Prost S."/>
        </authorList>
    </citation>
    <scope>NUCLEOTIDE SEQUENCE</scope>
</reference>
<evidence type="ECO:0000313" key="1">
    <source>
        <dbReference type="EMBL" id="KAF8767334.1"/>
    </source>
</evidence>
<protein>
    <submittedName>
        <fullName evidence="1">Protein shortage in chiasmata 1 like protein</fullName>
    </submittedName>
</protein>
<comment type="caution">
    <text evidence="1">The sequence shown here is derived from an EMBL/GenBank/DDBJ whole genome shotgun (WGS) entry which is preliminary data.</text>
</comment>
<accession>A0A8T0E761</accession>